<protein>
    <recommendedName>
        <fullName evidence="3">Protein kinase domain-containing protein</fullName>
    </recommendedName>
</protein>
<dbReference type="Proteomes" id="UP000254866">
    <property type="component" value="Unassembled WGS sequence"/>
</dbReference>
<dbReference type="OrthoDB" id="3554553at2759"/>
<gene>
    <name evidence="1" type="ORF">BP5553_10504</name>
</gene>
<accession>A0A370T9H4</accession>
<dbReference type="SUPFAM" id="SSF56112">
    <property type="entry name" value="Protein kinase-like (PK-like)"/>
    <property type="match status" value="1"/>
</dbReference>
<comment type="caution">
    <text evidence="1">The sequence shown here is derived from an EMBL/GenBank/DDBJ whole genome shotgun (WGS) entry which is preliminary data.</text>
</comment>
<dbReference type="AlphaFoldDB" id="A0A370T9H4"/>
<dbReference type="Gene3D" id="1.10.510.10">
    <property type="entry name" value="Transferase(Phosphotransferase) domain 1"/>
    <property type="match status" value="1"/>
</dbReference>
<dbReference type="RefSeq" id="XP_031864834.1">
    <property type="nucleotide sequence ID" value="XM_032019127.1"/>
</dbReference>
<dbReference type="PANTHER" id="PTHR37542">
    <property type="entry name" value="HELO DOMAIN-CONTAINING PROTEIN-RELATED"/>
    <property type="match status" value="1"/>
</dbReference>
<dbReference type="InterPro" id="IPR011009">
    <property type="entry name" value="Kinase-like_dom_sf"/>
</dbReference>
<dbReference type="GeneID" id="43603353"/>
<evidence type="ECO:0008006" key="3">
    <source>
        <dbReference type="Google" id="ProtNLM"/>
    </source>
</evidence>
<reference evidence="1 2" key="1">
    <citation type="journal article" date="2018" name="IMA Fungus">
        <title>IMA Genome-F 9: Draft genome sequence of Annulohypoxylon stygium, Aspergillus mulundensis, Berkeleyomyces basicola (syn. Thielaviopsis basicola), Ceratocystis smalleyi, two Cercospora beticola strains, Coleophoma cylindrospora, Fusarium fracticaudum, Phialophora cf. hyalina, and Morchella septimelata.</title>
        <authorList>
            <person name="Wingfield B.D."/>
            <person name="Bills G.F."/>
            <person name="Dong Y."/>
            <person name="Huang W."/>
            <person name="Nel W.J."/>
            <person name="Swalarsk-Parry B.S."/>
            <person name="Vaghefi N."/>
            <person name="Wilken P.M."/>
            <person name="An Z."/>
            <person name="de Beer Z.W."/>
            <person name="De Vos L."/>
            <person name="Chen L."/>
            <person name="Duong T.A."/>
            <person name="Gao Y."/>
            <person name="Hammerbacher A."/>
            <person name="Kikkert J.R."/>
            <person name="Li Y."/>
            <person name="Li H."/>
            <person name="Li K."/>
            <person name="Li Q."/>
            <person name="Liu X."/>
            <person name="Ma X."/>
            <person name="Naidoo K."/>
            <person name="Pethybridge S.J."/>
            <person name="Sun J."/>
            <person name="Steenkamp E.T."/>
            <person name="van der Nest M.A."/>
            <person name="van Wyk S."/>
            <person name="Wingfield M.J."/>
            <person name="Xiong C."/>
            <person name="Yue Q."/>
            <person name="Zhang X."/>
        </authorList>
    </citation>
    <scope>NUCLEOTIDE SEQUENCE [LARGE SCALE GENOMIC DNA]</scope>
    <source>
        <strain evidence="1 2">BP 5553</strain>
    </source>
</reference>
<name>A0A370T9H4_9HELO</name>
<evidence type="ECO:0000313" key="1">
    <source>
        <dbReference type="EMBL" id="RDL30226.1"/>
    </source>
</evidence>
<sequence length="246" mass="27952">MLHAPKPDGFYSLTRVCWTHQQGKCFELAFEIPQGYEPIPVSLHYAVSGEHDLVRSTLNQRFLIAKKIGRALSEWHSVDFVHQSISPRNVVFFRREGAKDLDYTSPFLCGLEYSRMIREQSNAVYIDNPDVNIYRHPHRQGVPREDHQKTHDIYSFGGFLIELGMWKAVKSLARKSSKVDDLPTILGSVAGFHLGHLMGTEYIDAAILCLTADLGIKVDDQAQRSLATAFKVRDLDRLKPDTLKTI</sequence>
<proteinExistence type="predicted"/>
<dbReference type="PANTHER" id="PTHR37542:SF3">
    <property type="entry name" value="PRION-INHIBITION AND PROPAGATION HELO DOMAIN-CONTAINING PROTEIN"/>
    <property type="match status" value="1"/>
</dbReference>
<keyword evidence="2" id="KW-1185">Reference proteome</keyword>
<dbReference type="EMBL" id="NPIC01000016">
    <property type="protein sequence ID" value="RDL30226.1"/>
    <property type="molecule type" value="Genomic_DNA"/>
</dbReference>
<organism evidence="1 2">
    <name type="scientific">Venustampulla echinocandica</name>
    <dbReference type="NCBI Taxonomy" id="2656787"/>
    <lineage>
        <taxon>Eukaryota</taxon>
        <taxon>Fungi</taxon>
        <taxon>Dikarya</taxon>
        <taxon>Ascomycota</taxon>
        <taxon>Pezizomycotina</taxon>
        <taxon>Leotiomycetes</taxon>
        <taxon>Helotiales</taxon>
        <taxon>Pleuroascaceae</taxon>
        <taxon>Venustampulla</taxon>
    </lineage>
</organism>
<evidence type="ECO:0000313" key="2">
    <source>
        <dbReference type="Proteomes" id="UP000254866"/>
    </source>
</evidence>